<protein>
    <submittedName>
        <fullName evidence="2">Uncharacterized protein</fullName>
    </submittedName>
</protein>
<proteinExistence type="predicted"/>
<dbReference type="Gramene" id="BGIOSGA033979-TA">
    <property type="protein sequence ID" value="BGIOSGA033979-PA"/>
    <property type="gene ID" value="BGIOSGA033979"/>
</dbReference>
<keyword evidence="3" id="KW-1185">Reference proteome</keyword>
<evidence type="ECO:0000313" key="2">
    <source>
        <dbReference type="EMBL" id="EEC68181.1"/>
    </source>
</evidence>
<dbReference type="HOGENOM" id="CLU_049522_1_0_1"/>
<feature type="compositionally biased region" description="Gly residues" evidence="1">
    <location>
        <begin position="1"/>
        <end position="45"/>
    </location>
</feature>
<evidence type="ECO:0000256" key="1">
    <source>
        <dbReference type="SAM" id="MobiDB-lite"/>
    </source>
</evidence>
<name>B8BKJ5_ORYSI</name>
<dbReference type="Proteomes" id="UP000007015">
    <property type="component" value="Chromosome 11"/>
</dbReference>
<dbReference type="OMA" id="GGNPRGC"/>
<gene>
    <name evidence="2" type="ORF">OsI_36136</name>
</gene>
<evidence type="ECO:0000313" key="3">
    <source>
        <dbReference type="Proteomes" id="UP000007015"/>
    </source>
</evidence>
<organism evidence="2 3">
    <name type="scientific">Oryza sativa subsp. indica</name>
    <name type="common">Rice</name>
    <dbReference type="NCBI Taxonomy" id="39946"/>
    <lineage>
        <taxon>Eukaryota</taxon>
        <taxon>Viridiplantae</taxon>
        <taxon>Streptophyta</taxon>
        <taxon>Embryophyta</taxon>
        <taxon>Tracheophyta</taxon>
        <taxon>Spermatophyta</taxon>
        <taxon>Magnoliopsida</taxon>
        <taxon>Liliopsida</taxon>
        <taxon>Poales</taxon>
        <taxon>Poaceae</taxon>
        <taxon>BOP clade</taxon>
        <taxon>Oryzoideae</taxon>
        <taxon>Oryzeae</taxon>
        <taxon>Oryzinae</taxon>
        <taxon>Oryza</taxon>
        <taxon>Oryza sativa</taxon>
    </lineage>
</organism>
<feature type="compositionally biased region" description="Gly residues" evidence="1">
    <location>
        <begin position="68"/>
        <end position="87"/>
    </location>
</feature>
<dbReference type="AlphaFoldDB" id="B8BKJ5"/>
<accession>B8BKJ5</accession>
<reference evidence="2 3" key="1">
    <citation type="journal article" date="2005" name="PLoS Biol.">
        <title>The genomes of Oryza sativa: a history of duplications.</title>
        <authorList>
            <person name="Yu J."/>
            <person name="Wang J."/>
            <person name="Lin W."/>
            <person name="Li S."/>
            <person name="Li H."/>
            <person name="Zhou J."/>
            <person name="Ni P."/>
            <person name="Dong W."/>
            <person name="Hu S."/>
            <person name="Zeng C."/>
            <person name="Zhang J."/>
            <person name="Zhang Y."/>
            <person name="Li R."/>
            <person name="Xu Z."/>
            <person name="Li S."/>
            <person name="Li X."/>
            <person name="Zheng H."/>
            <person name="Cong L."/>
            <person name="Lin L."/>
            <person name="Yin J."/>
            <person name="Geng J."/>
            <person name="Li G."/>
            <person name="Shi J."/>
            <person name="Liu J."/>
            <person name="Lv H."/>
            <person name="Li J."/>
            <person name="Wang J."/>
            <person name="Deng Y."/>
            <person name="Ran L."/>
            <person name="Shi X."/>
            <person name="Wang X."/>
            <person name="Wu Q."/>
            <person name="Li C."/>
            <person name="Ren X."/>
            <person name="Wang J."/>
            <person name="Wang X."/>
            <person name="Li D."/>
            <person name="Liu D."/>
            <person name="Zhang X."/>
            <person name="Ji Z."/>
            <person name="Zhao W."/>
            <person name="Sun Y."/>
            <person name="Zhang Z."/>
            <person name="Bao J."/>
            <person name="Han Y."/>
            <person name="Dong L."/>
            <person name="Ji J."/>
            <person name="Chen P."/>
            <person name="Wu S."/>
            <person name="Liu J."/>
            <person name="Xiao Y."/>
            <person name="Bu D."/>
            <person name="Tan J."/>
            <person name="Yang L."/>
            <person name="Ye C."/>
            <person name="Zhang J."/>
            <person name="Xu J."/>
            <person name="Zhou Y."/>
            <person name="Yu Y."/>
            <person name="Zhang B."/>
            <person name="Zhuang S."/>
            <person name="Wei H."/>
            <person name="Liu B."/>
            <person name="Lei M."/>
            <person name="Yu H."/>
            <person name="Li Y."/>
            <person name="Xu H."/>
            <person name="Wei S."/>
            <person name="He X."/>
            <person name="Fang L."/>
            <person name="Zhang Z."/>
            <person name="Zhang Y."/>
            <person name="Huang X."/>
            <person name="Su Z."/>
            <person name="Tong W."/>
            <person name="Li J."/>
            <person name="Tong Z."/>
            <person name="Li S."/>
            <person name="Ye J."/>
            <person name="Wang L."/>
            <person name="Fang L."/>
            <person name="Lei T."/>
            <person name="Chen C."/>
            <person name="Chen H."/>
            <person name="Xu Z."/>
            <person name="Li H."/>
            <person name="Huang H."/>
            <person name="Zhang F."/>
            <person name="Xu H."/>
            <person name="Li N."/>
            <person name="Zhao C."/>
            <person name="Li S."/>
            <person name="Dong L."/>
            <person name="Huang Y."/>
            <person name="Li L."/>
            <person name="Xi Y."/>
            <person name="Qi Q."/>
            <person name="Li W."/>
            <person name="Zhang B."/>
            <person name="Hu W."/>
            <person name="Zhang Y."/>
            <person name="Tian X."/>
            <person name="Jiao Y."/>
            <person name="Liang X."/>
            <person name="Jin J."/>
            <person name="Gao L."/>
            <person name="Zheng W."/>
            <person name="Hao B."/>
            <person name="Liu S."/>
            <person name="Wang W."/>
            <person name="Yuan L."/>
            <person name="Cao M."/>
            <person name="McDermott J."/>
            <person name="Samudrala R."/>
            <person name="Wang J."/>
            <person name="Wong G.K."/>
            <person name="Yang H."/>
        </authorList>
    </citation>
    <scope>NUCLEOTIDE SEQUENCE [LARGE SCALE GENOMIC DNA]</scope>
    <source>
        <strain evidence="3">cv. 93-11</strain>
    </source>
</reference>
<dbReference type="EMBL" id="CM000136">
    <property type="protein sequence ID" value="EEC68181.1"/>
    <property type="molecule type" value="Genomic_DNA"/>
</dbReference>
<feature type="region of interest" description="Disordered" evidence="1">
    <location>
        <begin position="1"/>
        <end position="98"/>
    </location>
</feature>
<sequence length="361" mass="38299">MSNGGGNPRGGGGGGPRGFGGGGPRGFGGGGPRGFGGGGPRGFGGSKPRRGNGELGCGRGDDSDLWLGYGGGGSDDGGGGLGSGVSGGKNFVLDTQDGSDDDQFEFIPDSDDEAEDHQFSLDQEFVPETEFQDCKEVEDKGGEICDGSSMGYSHDGGTRTAALRGGWRIRGKWFERKSGYLLEEGKNMIFDSQDGPDLDEYEFWPDLDDEGGDLYLIGSMGTMANQGGGPSKHIMVESSNINGQSKILVPLMARGHPTNISRFKIKRLRAIASHGCQADPSQGSIITDPILLLRLTMQDVSNPLMPNKVEIHGEEKMPNDKENGDDQFGGVDQIGYSQEEEYEPIDDTKLEILCLLIPGYI</sequence>